<reference evidence="1" key="1">
    <citation type="submission" date="2023-05" db="EMBL/GenBank/DDBJ databases">
        <authorList>
            <consortium name="ELIXIR-Norway"/>
        </authorList>
    </citation>
    <scope>NUCLEOTIDE SEQUENCE</scope>
</reference>
<dbReference type="EMBL" id="OX596105">
    <property type="protein sequence ID" value="CAN0130278.1"/>
    <property type="molecule type" value="Genomic_DNA"/>
</dbReference>
<dbReference type="Proteomes" id="UP001162501">
    <property type="component" value="Chromosome 21"/>
</dbReference>
<name>A0AC59Z0L1_RANTA</name>
<proteinExistence type="predicted"/>
<protein>
    <submittedName>
        <fullName evidence="1">Uncharacterized protein</fullName>
    </submittedName>
</protein>
<accession>A0AC59Z0L1</accession>
<sequence length="138" mass="14890">MSHSCIPPHSPLSCRLQGSHGCREPGGLQLFDGGAGYSPTVPRDSQLCLSHPLPFQSPTQQKEVRNVPLRVRWGHREELSVLMTRARARLPPLEGGHLIFPCHLPTCGSQPSLEPEGDPGLCGAWASPVWGIPFSGGK</sequence>
<reference evidence="1" key="2">
    <citation type="submission" date="2025-03" db="EMBL/GenBank/DDBJ databases">
        <authorList>
            <consortium name="ELIXIR-Norway"/>
            <consortium name="Elixir Norway"/>
        </authorList>
    </citation>
    <scope>NUCLEOTIDE SEQUENCE</scope>
</reference>
<evidence type="ECO:0000313" key="2">
    <source>
        <dbReference type="Proteomes" id="UP001162501"/>
    </source>
</evidence>
<organism evidence="1 2">
    <name type="scientific">Rangifer tarandus platyrhynchus</name>
    <name type="common">Svalbard reindeer</name>
    <dbReference type="NCBI Taxonomy" id="3082113"/>
    <lineage>
        <taxon>Eukaryota</taxon>
        <taxon>Metazoa</taxon>
        <taxon>Chordata</taxon>
        <taxon>Craniata</taxon>
        <taxon>Vertebrata</taxon>
        <taxon>Euteleostomi</taxon>
        <taxon>Mammalia</taxon>
        <taxon>Eutheria</taxon>
        <taxon>Laurasiatheria</taxon>
        <taxon>Artiodactyla</taxon>
        <taxon>Ruminantia</taxon>
        <taxon>Pecora</taxon>
        <taxon>Cervidae</taxon>
        <taxon>Odocoileinae</taxon>
        <taxon>Rangifer</taxon>
    </lineage>
</organism>
<evidence type="ECO:0000313" key="1">
    <source>
        <dbReference type="EMBL" id="CAN0130278.1"/>
    </source>
</evidence>
<gene>
    <name evidence="1" type="ORF">MRATA1EN22A_LOCUS12499</name>
</gene>